<dbReference type="PANTHER" id="PTHR42080">
    <property type="entry name" value="SRR1 DOMAIN-CONTAINING PROTEIN"/>
    <property type="match status" value="1"/>
</dbReference>
<dbReference type="Proteomes" id="UP001498476">
    <property type="component" value="Unassembled WGS sequence"/>
</dbReference>
<gene>
    <name evidence="2" type="ORF">QQX98_005648</name>
</gene>
<dbReference type="Pfam" id="PF07985">
    <property type="entry name" value="SRR1"/>
    <property type="match status" value="1"/>
</dbReference>
<protein>
    <recommendedName>
        <fullName evidence="1">SRR1-like domain-containing protein</fullName>
    </recommendedName>
</protein>
<name>A0ABR1H3N3_9HYPO</name>
<dbReference type="EMBL" id="JAZAVJ010000078">
    <property type="protein sequence ID" value="KAK7415735.1"/>
    <property type="molecule type" value="Genomic_DNA"/>
</dbReference>
<comment type="caution">
    <text evidence="2">The sequence shown here is derived from an EMBL/GenBank/DDBJ whole genome shotgun (WGS) entry which is preliminary data.</text>
</comment>
<evidence type="ECO:0000313" key="2">
    <source>
        <dbReference type="EMBL" id="KAK7415735.1"/>
    </source>
</evidence>
<sequence length="388" mass="42966">MAPASDTSSDYAFPTARERLAKIQTRVVGGRNLKLANYVRDIYDSGAKMFTKDMFRQLEADLAKDPRPDKISICTMNGMVRSVSLGSFPPGNGSDAANDHVAHFGFKIYQCMVDEAEDGADDYRPDANMEKKPITDEDRMYATQTVFLGWSSDDLTSPVDLAQLQAAWDEARALWLESDSYAKLTELVTESKPKANKVVCFGLGSLEGSVDYSTLDLKHSLDGLPRRSAITQHLAAITMATLLGQQRGIDRVPILVQDPAYTTLGQQFLAAQDIEVIGGNGALGFTYVDEDTLVVSCHPNVPVKQIVADIARPAAMLWNEVRLEETVAEWSIHTTYDGQETLCLPWVTDEDSPRTRELVKGYDMHKFCLDPERFGDLGFYVRKDEGSA</sequence>
<feature type="domain" description="SRR1-like" evidence="1">
    <location>
        <begin position="189"/>
        <end position="326"/>
    </location>
</feature>
<reference evidence="2 3" key="1">
    <citation type="journal article" date="2025" name="Microbiol. Resour. Announc.">
        <title>Draft genome sequences for Neonectria magnoliae and Neonectria punicea, canker pathogens of Liriodendron tulipifera and Acer saccharum in West Virginia.</title>
        <authorList>
            <person name="Petronek H.M."/>
            <person name="Kasson M.T."/>
            <person name="Metheny A.M."/>
            <person name="Stauder C.M."/>
            <person name="Lovett B."/>
            <person name="Lynch S.C."/>
            <person name="Garnas J.R."/>
            <person name="Kasson L.R."/>
            <person name="Stajich J.E."/>
        </authorList>
    </citation>
    <scope>NUCLEOTIDE SEQUENCE [LARGE SCALE GENOMIC DNA]</scope>
    <source>
        <strain evidence="2 3">NRRL 64653</strain>
    </source>
</reference>
<accession>A0ABR1H3N3</accession>
<dbReference type="InterPro" id="IPR012942">
    <property type="entry name" value="SRR1-like"/>
</dbReference>
<dbReference type="PANTHER" id="PTHR42080:SF3">
    <property type="entry name" value="SRR1-LIKE DOMAIN-CONTAINING PROTEIN"/>
    <property type="match status" value="1"/>
</dbReference>
<keyword evidence="3" id="KW-1185">Reference proteome</keyword>
<evidence type="ECO:0000313" key="3">
    <source>
        <dbReference type="Proteomes" id="UP001498476"/>
    </source>
</evidence>
<evidence type="ECO:0000259" key="1">
    <source>
        <dbReference type="Pfam" id="PF07985"/>
    </source>
</evidence>
<organism evidence="2 3">
    <name type="scientific">Neonectria punicea</name>
    <dbReference type="NCBI Taxonomy" id="979145"/>
    <lineage>
        <taxon>Eukaryota</taxon>
        <taxon>Fungi</taxon>
        <taxon>Dikarya</taxon>
        <taxon>Ascomycota</taxon>
        <taxon>Pezizomycotina</taxon>
        <taxon>Sordariomycetes</taxon>
        <taxon>Hypocreomycetidae</taxon>
        <taxon>Hypocreales</taxon>
        <taxon>Nectriaceae</taxon>
        <taxon>Neonectria</taxon>
    </lineage>
</organism>
<proteinExistence type="predicted"/>